<protein>
    <recommendedName>
        <fullName evidence="4">ATPase AAA-type core domain-containing protein</fullName>
    </recommendedName>
</protein>
<evidence type="ECO:0000313" key="2">
    <source>
        <dbReference type="EMBL" id="RHZ56129.1"/>
    </source>
</evidence>
<accession>A0A397H0D1</accession>
<evidence type="ECO:0000256" key="1">
    <source>
        <dbReference type="SAM" id="Phobius"/>
    </source>
</evidence>
<dbReference type="OrthoDB" id="2333074at2759"/>
<proteinExistence type="predicted"/>
<keyword evidence="1" id="KW-0472">Membrane</keyword>
<dbReference type="Proteomes" id="UP000266861">
    <property type="component" value="Unassembled WGS sequence"/>
</dbReference>
<dbReference type="InterPro" id="IPR027417">
    <property type="entry name" value="P-loop_NTPase"/>
</dbReference>
<keyword evidence="1" id="KW-0812">Transmembrane</keyword>
<dbReference type="AlphaFoldDB" id="A0A397H0D1"/>
<sequence>MSFSAVFVLGIIGIFLALLGFFCTVDLFYACCRSKYNSNLLIKTIDKGIRPGTEISSIKFFPRTEIVKRLKRILQPDENQSHYHLICGEHGTGKTTLIKIASSNIDYSVVYVDVPARIENLGVAFGKALNFAFEERISFTNQLIRKLGSTNSEFIVIAFL</sequence>
<dbReference type="EMBL" id="PQFF01000361">
    <property type="protein sequence ID" value="RHZ56129.1"/>
    <property type="molecule type" value="Genomic_DNA"/>
</dbReference>
<gene>
    <name evidence="2" type="ORF">Glove_406g99</name>
</gene>
<dbReference type="SUPFAM" id="SSF52540">
    <property type="entry name" value="P-loop containing nucleoside triphosphate hydrolases"/>
    <property type="match status" value="1"/>
</dbReference>
<dbReference type="STRING" id="1348612.A0A397H0D1"/>
<name>A0A397H0D1_9GLOM</name>
<evidence type="ECO:0008006" key="4">
    <source>
        <dbReference type="Google" id="ProtNLM"/>
    </source>
</evidence>
<dbReference type="Gene3D" id="3.40.50.300">
    <property type="entry name" value="P-loop containing nucleotide triphosphate hydrolases"/>
    <property type="match status" value="1"/>
</dbReference>
<reference evidence="2 3" key="1">
    <citation type="submission" date="2018-08" db="EMBL/GenBank/DDBJ databases">
        <title>Genome and evolution of the arbuscular mycorrhizal fungus Diversispora epigaea (formerly Glomus versiforme) and its bacterial endosymbionts.</title>
        <authorList>
            <person name="Sun X."/>
            <person name="Fei Z."/>
            <person name="Harrison M."/>
        </authorList>
    </citation>
    <scope>NUCLEOTIDE SEQUENCE [LARGE SCALE GENOMIC DNA]</scope>
    <source>
        <strain evidence="2 3">IT104</strain>
    </source>
</reference>
<keyword evidence="1" id="KW-1133">Transmembrane helix</keyword>
<keyword evidence="3" id="KW-1185">Reference proteome</keyword>
<comment type="caution">
    <text evidence="2">The sequence shown here is derived from an EMBL/GenBank/DDBJ whole genome shotgun (WGS) entry which is preliminary data.</text>
</comment>
<feature type="transmembrane region" description="Helical" evidence="1">
    <location>
        <begin position="6"/>
        <end position="29"/>
    </location>
</feature>
<organism evidence="2 3">
    <name type="scientific">Diversispora epigaea</name>
    <dbReference type="NCBI Taxonomy" id="1348612"/>
    <lineage>
        <taxon>Eukaryota</taxon>
        <taxon>Fungi</taxon>
        <taxon>Fungi incertae sedis</taxon>
        <taxon>Mucoromycota</taxon>
        <taxon>Glomeromycotina</taxon>
        <taxon>Glomeromycetes</taxon>
        <taxon>Diversisporales</taxon>
        <taxon>Diversisporaceae</taxon>
        <taxon>Diversispora</taxon>
    </lineage>
</organism>
<evidence type="ECO:0000313" key="3">
    <source>
        <dbReference type="Proteomes" id="UP000266861"/>
    </source>
</evidence>